<evidence type="ECO:0000256" key="6">
    <source>
        <dbReference type="PIRSR" id="PIRSR000097-3"/>
    </source>
</evidence>
<comment type="caution">
    <text evidence="8">The sequence shown here is derived from an EMBL/GenBank/DDBJ whole genome shotgun (WGS) entry which is preliminary data.</text>
</comment>
<keyword evidence="2" id="KW-0521">NADP</keyword>
<accession>A0A2A2KNZ8</accession>
<dbReference type="GO" id="GO:0016616">
    <property type="term" value="F:oxidoreductase activity, acting on the CH-OH group of donors, NAD or NADP as acceptor"/>
    <property type="evidence" value="ECO:0007669"/>
    <property type="project" value="UniProtKB-ARBA"/>
</dbReference>
<reference evidence="8 9" key="1">
    <citation type="journal article" date="2017" name="Curr. Biol.">
        <title>Genome architecture and evolution of a unichromosomal asexual nematode.</title>
        <authorList>
            <person name="Fradin H."/>
            <person name="Zegar C."/>
            <person name="Gutwein M."/>
            <person name="Lucas J."/>
            <person name="Kovtun M."/>
            <person name="Corcoran D."/>
            <person name="Baugh L.R."/>
            <person name="Kiontke K."/>
            <person name="Gunsalus K."/>
            <person name="Fitch D.H."/>
            <person name="Piano F."/>
        </authorList>
    </citation>
    <scope>NUCLEOTIDE SEQUENCE [LARGE SCALE GENOMIC DNA]</scope>
    <source>
        <strain evidence="8">PF1309</strain>
    </source>
</reference>
<comment type="similarity">
    <text evidence="1">Belongs to the aldo/keto reductase family.</text>
</comment>
<dbReference type="InterPro" id="IPR023210">
    <property type="entry name" value="NADP_OxRdtase_dom"/>
</dbReference>
<evidence type="ECO:0000313" key="8">
    <source>
        <dbReference type="EMBL" id="PAV75620.1"/>
    </source>
</evidence>
<dbReference type="Pfam" id="PF00248">
    <property type="entry name" value="Aldo_ket_red"/>
    <property type="match status" value="1"/>
</dbReference>
<evidence type="ECO:0000256" key="5">
    <source>
        <dbReference type="PIRSR" id="PIRSR000097-2"/>
    </source>
</evidence>
<feature type="domain" description="NADP-dependent oxidoreductase" evidence="7">
    <location>
        <begin position="23"/>
        <end position="272"/>
    </location>
</feature>
<proteinExistence type="inferred from homology"/>
<dbReference type="PROSITE" id="PS00063">
    <property type="entry name" value="ALDOKETO_REDUCTASE_3"/>
    <property type="match status" value="1"/>
</dbReference>
<protein>
    <recommendedName>
        <fullName evidence="7">NADP-dependent oxidoreductase domain-containing protein</fullName>
    </recommendedName>
</protein>
<evidence type="ECO:0000256" key="2">
    <source>
        <dbReference type="ARBA" id="ARBA00022857"/>
    </source>
</evidence>
<dbReference type="OrthoDB" id="416253at2759"/>
<feature type="site" description="Lowers pKa of active site Tyr" evidence="6">
    <location>
        <position position="84"/>
    </location>
</feature>
<dbReference type="AlphaFoldDB" id="A0A2A2KNZ8"/>
<name>A0A2A2KNZ8_9BILA</name>
<dbReference type="Gene3D" id="3.20.20.100">
    <property type="entry name" value="NADP-dependent oxidoreductase domain"/>
    <property type="match status" value="1"/>
</dbReference>
<evidence type="ECO:0000256" key="4">
    <source>
        <dbReference type="PIRSR" id="PIRSR000097-1"/>
    </source>
</evidence>
<evidence type="ECO:0000256" key="1">
    <source>
        <dbReference type="ARBA" id="ARBA00007905"/>
    </source>
</evidence>
<keyword evidence="3" id="KW-0560">Oxidoreductase</keyword>
<dbReference type="PROSITE" id="PS00062">
    <property type="entry name" value="ALDOKETO_REDUCTASE_2"/>
    <property type="match status" value="1"/>
</dbReference>
<evidence type="ECO:0000313" key="9">
    <source>
        <dbReference type="Proteomes" id="UP000218231"/>
    </source>
</evidence>
<evidence type="ECO:0000259" key="7">
    <source>
        <dbReference type="Pfam" id="PF00248"/>
    </source>
</evidence>
<organism evidence="8 9">
    <name type="scientific">Diploscapter pachys</name>
    <dbReference type="NCBI Taxonomy" id="2018661"/>
    <lineage>
        <taxon>Eukaryota</taxon>
        <taxon>Metazoa</taxon>
        <taxon>Ecdysozoa</taxon>
        <taxon>Nematoda</taxon>
        <taxon>Chromadorea</taxon>
        <taxon>Rhabditida</taxon>
        <taxon>Rhabditina</taxon>
        <taxon>Rhabditomorpha</taxon>
        <taxon>Rhabditoidea</taxon>
        <taxon>Rhabditidae</taxon>
        <taxon>Diploscapter</taxon>
    </lineage>
</organism>
<dbReference type="PANTHER" id="PTHR43827:SF3">
    <property type="entry name" value="NADP-DEPENDENT OXIDOREDUCTASE DOMAIN-CONTAINING PROTEIN"/>
    <property type="match status" value="1"/>
</dbReference>
<dbReference type="FunFam" id="3.20.20.100:FF:000002">
    <property type="entry name" value="2,5-diketo-D-gluconic acid reductase A"/>
    <property type="match status" value="1"/>
</dbReference>
<dbReference type="PRINTS" id="PR00069">
    <property type="entry name" value="ALDKETRDTASE"/>
</dbReference>
<evidence type="ECO:0000256" key="3">
    <source>
        <dbReference type="ARBA" id="ARBA00023002"/>
    </source>
</evidence>
<feature type="binding site" evidence="5">
    <location>
        <position position="118"/>
    </location>
    <ligand>
        <name>substrate</name>
    </ligand>
</feature>
<dbReference type="PIRSF" id="PIRSF000097">
    <property type="entry name" value="AKR"/>
    <property type="match status" value="1"/>
</dbReference>
<dbReference type="Proteomes" id="UP000218231">
    <property type="component" value="Unassembled WGS sequence"/>
</dbReference>
<dbReference type="SUPFAM" id="SSF51430">
    <property type="entry name" value="NAD(P)-linked oxidoreductase"/>
    <property type="match status" value="1"/>
</dbReference>
<dbReference type="EMBL" id="LIAE01008052">
    <property type="protein sequence ID" value="PAV75620.1"/>
    <property type="molecule type" value="Genomic_DNA"/>
</dbReference>
<dbReference type="STRING" id="2018661.A0A2A2KNZ8"/>
<gene>
    <name evidence="8" type="ORF">WR25_16970</name>
</gene>
<keyword evidence="9" id="KW-1185">Reference proteome</keyword>
<sequence>MSFDKVPGGVHKFHDGHSIPLVGLGTYKITGKQIRTAVNAALDAGYRMFDTAKYYKNEAEIGEAIEELLPKYILTRKDIFITTKMFPPAKDVEAEVKRLVDESLANLRTTYIDLYLIHYPKPDDNDNDDPNNAAIRKETYLALEKEKEAGRIRSVGVSNYESYHIDEIKSYGKSMPVANQVEYHPHFTRDQLKKYCDENKIFFQAFSSLARQEPDLIEDPIVVEMAERHETSVNLILLAFALCQGVGIVPKSTHVGRIKENLKARYFEYMKYVDKVVDLKLSDAEIESLHKLDKNHAYIRCRGWEVK</sequence>
<feature type="active site" description="Proton donor" evidence="4">
    <location>
        <position position="55"/>
    </location>
</feature>
<dbReference type="PANTHER" id="PTHR43827">
    <property type="entry name" value="2,5-DIKETO-D-GLUCONIC ACID REDUCTASE"/>
    <property type="match status" value="1"/>
</dbReference>
<dbReference type="InterPro" id="IPR036812">
    <property type="entry name" value="NAD(P)_OxRdtase_dom_sf"/>
</dbReference>
<dbReference type="InterPro" id="IPR018170">
    <property type="entry name" value="Aldo/ket_reductase_CS"/>
</dbReference>
<dbReference type="InterPro" id="IPR020471">
    <property type="entry name" value="AKR"/>
</dbReference>